<dbReference type="AlphaFoldDB" id="A0AAV2CR46"/>
<sequence>MFPPISLWYTLRSVCTKWFQRARENWVKFGERNTSYFHHQVNIRRRRNKIEALRDANGTWIDDLNILASFVFEYYANLYTQDESPYEDKLPKGAFPCLTQNEMMMLLRPFNIIGHPQGHL</sequence>
<gene>
    <name evidence="1" type="ORF">LTRI10_LOCUS6174</name>
</gene>
<evidence type="ECO:0000313" key="2">
    <source>
        <dbReference type="Proteomes" id="UP001497516"/>
    </source>
</evidence>
<organism evidence="1 2">
    <name type="scientific">Linum trigynum</name>
    <dbReference type="NCBI Taxonomy" id="586398"/>
    <lineage>
        <taxon>Eukaryota</taxon>
        <taxon>Viridiplantae</taxon>
        <taxon>Streptophyta</taxon>
        <taxon>Embryophyta</taxon>
        <taxon>Tracheophyta</taxon>
        <taxon>Spermatophyta</taxon>
        <taxon>Magnoliopsida</taxon>
        <taxon>eudicotyledons</taxon>
        <taxon>Gunneridae</taxon>
        <taxon>Pentapetalae</taxon>
        <taxon>rosids</taxon>
        <taxon>fabids</taxon>
        <taxon>Malpighiales</taxon>
        <taxon>Linaceae</taxon>
        <taxon>Linum</taxon>
    </lineage>
</organism>
<dbReference type="Proteomes" id="UP001497516">
    <property type="component" value="Chromosome 10"/>
</dbReference>
<reference evidence="1 2" key="1">
    <citation type="submission" date="2024-04" db="EMBL/GenBank/DDBJ databases">
        <authorList>
            <person name="Fracassetti M."/>
        </authorList>
    </citation>
    <scope>NUCLEOTIDE SEQUENCE [LARGE SCALE GENOMIC DNA]</scope>
</reference>
<accession>A0AAV2CR46</accession>
<protein>
    <submittedName>
        <fullName evidence="1">Uncharacterized protein</fullName>
    </submittedName>
</protein>
<keyword evidence="2" id="KW-1185">Reference proteome</keyword>
<evidence type="ECO:0000313" key="1">
    <source>
        <dbReference type="EMBL" id="CAL1358631.1"/>
    </source>
</evidence>
<proteinExistence type="predicted"/>
<name>A0AAV2CR46_9ROSI</name>
<dbReference type="EMBL" id="OZ034814">
    <property type="protein sequence ID" value="CAL1358631.1"/>
    <property type="molecule type" value="Genomic_DNA"/>
</dbReference>